<evidence type="ECO:0000256" key="2">
    <source>
        <dbReference type="ARBA" id="ARBA00005466"/>
    </source>
</evidence>
<comment type="cofactor">
    <cofactor evidence="1">
        <name>FAD</name>
        <dbReference type="ChEBI" id="CHEBI:57692"/>
    </cofactor>
</comment>
<organism evidence="8 9">
    <name type="scientific">Actinoallomurus bryophytorum</name>
    <dbReference type="NCBI Taxonomy" id="1490222"/>
    <lineage>
        <taxon>Bacteria</taxon>
        <taxon>Bacillati</taxon>
        <taxon>Actinomycetota</taxon>
        <taxon>Actinomycetes</taxon>
        <taxon>Streptosporangiales</taxon>
        <taxon>Thermomonosporaceae</taxon>
        <taxon>Actinoallomurus</taxon>
    </lineage>
</organism>
<feature type="region of interest" description="Disordered" evidence="6">
    <location>
        <begin position="1"/>
        <end position="24"/>
    </location>
</feature>
<evidence type="ECO:0000256" key="6">
    <source>
        <dbReference type="SAM" id="MobiDB-lite"/>
    </source>
</evidence>
<dbReference type="InterPro" id="IPR006094">
    <property type="entry name" value="Oxid_FAD_bind_N"/>
</dbReference>
<keyword evidence="5" id="KW-0560">Oxidoreductase</keyword>
<dbReference type="PROSITE" id="PS00862">
    <property type="entry name" value="OX2_COVAL_FAD"/>
    <property type="match status" value="1"/>
</dbReference>
<dbReference type="InterPro" id="IPR016167">
    <property type="entry name" value="FAD-bd_PCMH_sub1"/>
</dbReference>
<name>A0A543CQ63_9ACTN</name>
<comment type="caution">
    <text evidence="8">The sequence shown here is derived from an EMBL/GenBank/DDBJ whole genome shotgun (WGS) entry which is preliminary data.</text>
</comment>
<proteinExistence type="inferred from homology"/>
<evidence type="ECO:0000259" key="7">
    <source>
        <dbReference type="PROSITE" id="PS51387"/>
    </source>
</evidence>
<dbReference type="PANTHER" id="PTHR42973:SF39">
    <property type="entry name" value="FAD-BINDING PCMH-TYPE DOMAIN-CONTAINING PROTEIN"/>
    <property type="match status" value="1"/>
</dbReference>
<evidence type="ECO:0000256" key="1">
    <source>
        <dbReference type="ARBA" id="ARBA00001974"/>
    </source>
</evidence>
<evidence type="ECO:0000313" key="9">
    <source>
        <dbReference type="Proteomes" id="UP000316096"/>
    </source>
</evidence>
<dbReference type="Gene3D" id="3.30.43.10">
    <property type="entry name" value="Uridine Diphospho-n-acetylenolpyruvylglucosamine Reductase, domain 2"/>
    <property type="match status" value="1"/>
</dbReference>
<dbReference type="PANTHER" id="PTHR42973">
    <property type="entry name" value="BINDING OXIDOREDUCTASE, PUTATIVE (AFU_ORTHOLOGUE AFUA_1G17690)-RELATED"/>
    <property type="match status" value="1"/>
</dbReference>
<evidence type="ECO:0000256" key="3">
    <source>
        <dbReference type="ARBA" id="ARBA00022630"/>
    </source>
</evidence>
<accession>A0A543CQ63</accession>
<evidence type="ECO:0000256" key="4">
    <source>
        <dbReference type="ARBA" id="ARBA00022827"/>
    </source>
</evidence>
<feature type="domain" description="FAD-binding PCMH-type" evidence="7">
    <location>
        <begin position="45"/>
        <end position="216"/>
    </location>
</feature>
<evidence type="ECO:0000256" key="5">
    <source>
        <dbReference type="ARBA" id="ARBA00023002"/>
    </source>
</evidence>
<dbReference type="Proteomes" id="UP000316096">
    <property type="component" value="Unassembled WGS sequence"/>
</dbReference>
<dbReference type="Gene3D" id="3.40.462.20">
    <property type="match status" value="1"/>
</dbReference>
<sequence>MTSETMLPGGAGGDPSSLRGLAGGGIHLPGDDEYDRARTTWALAVDLRPAAVAFPHDVQEVAAVVRAAAAAGLRVAPLGSGHNAHAFGDLSGSVLMRMSGMTGVEIDPDARRARVQAGELWPTIVEEAARHGLAALHGSSPDTGVIGYSLGGGVSWYARSLGLAANSVTAVELVTADGSLVRADARHEPELFWAVRGGGGANFGVVTAIEFTLHPIETAYAGMLVWDLRDAHRVLSRWAPWAAEAPDAVTTSYRHLRFPPIPEIPEPFRGRDLVVIDGAVLADDAEAERFLAPLRELSPEIDTFGRVPAASLMRLHMDPEQPTPGGGRSSLLDEFPQAAVDRLVEVAGADSGSSLFLGAELRQLGGALGRPHPGAGALAKLDGRYQLIAGGMMVGESAKQTIADCERVVDAMAPYSRGRQYLNFQEEPVDPSTGFDTSAWQELLRIRTAVDPDGLFQANHEIPHR</sequence>
<gene>
    <name evidence="8" type="ORF">FB559_4900</name>
</gene>
<dbReference type="RefSeq" id="WP_221640152.1">
    <property type="nucleotide sequence ID" value="NZ_VFOZ01000001.1"/>
</dbReference>
<comment type="similarity">
    <text evidence="2">Belongs to the oxygen-dependent FAD-linked oxidoreductase family.</text>
</comment>
<keyword evidence="9" id="KW-1185">Reference proteome</keyword>
<dbReference type="GO" id="GO:0016491">
    <property type="term" value="F:oxidoreductase activity"/>
    <property type="evidence" value="ECO:0007669"/>
    <property type="project" value="UniProtKB-KW"/>
</dbReference>
<dbReference type="InterPro" id="IPR016169">
    <property type="entry name" value="FAD-bd_PCMH_sub2"/>
</dbReference>
<dbReference type="AlphaFoldDB" id="A0A543CQ63"/>
<reference evidence="8 9" key="1">
    <citation type="submission" date="2019-06" db="EMBL/GenBank/DDBJ databases">
        <title>Sequencing the genomes of 1000 actinobacteria strains.</title>
        <authorList>
            <person name="Klenk H.-P."/>
        </authorList>
    </citation>
    <scope>NUCLEOTIDE SEQUENCE [LARGE SCALE GENOMIC DNA]</scope>
    <source>
        <strain evidence="8 9">DSM 102200</strain>
    </source>
</reference>
<dbReference type="InterPro" id="IPR016166">
    <property type="entry name" value="FAD-bd_PCMH"/>
</dbReference>
<protein>
    <submittedName>
        <fullName evidence="8">FAD/FMN-containing dehydrogenase</fullName>
    </submittedName>
</protein>
<dbReference type="SUPFAM" id="SSF56176">
    <property type="entry name" value="FAD-binding/transporter-associated domain-like"/>
    <property type="match status" value="1"/>
</dbReference>
<keyword evidence="3" id="KW-0285">Flavoprotein</keyword>
<dbReference type="PROSITE" id="PS51387">
    <property type="entry name" value="FAD_PCMH"/>
    <property type="match status" value="1"/>
</dbReference>
<dbReference type="Gene3D" id="3.30.465.10">
    <property type="match status" value="1"/>
</dbReference>
<dbReference type="InterPro" id="IPR050416">
    <property type="entry name" value="FAD-linked_Oxidoreductase"/>
</dbReference>
<dbReference type="InterPro" id="IPR006093">
    <property type="entry name" value="Oxy_OxRdtase_FAD_BS"/>
</dbReference>
<dbReference type="EMBL" id="VFOZ01000001">
    <property type="protein sequence ID" value="TQL99243.1"/>
    <property type="molecule type" value="Genomic_DNA"/>
</dbReference>
<keyword evidence="4" id="KW-0274">FAD</keyword>
<dbReference type="GO" id="GO:0071949">
    <property type="term" value="F:FAD binding"/>
    <property type="evidence" value="ECO:0007669"/>
    <property type="project" value="InterPro"/>
</dbReference>
<dbReference type="Pfam" id="PF01565">
    <property type="entry name" value="FAD_binding_4"/>
    <property type="match status" value="1"/>
</dbReference>
<dbReference type="InterPro" id="IPR036318">
    <property type="entry name" value="FAD-bd_PCMH-like_sf"/>
</dbReference>
<evidence type="ECO:0000313" key="8">
    <source>
        <dbReference type="EMBL" id="TQL99243.1"/>
    </source>
</evidence>